<feature type="domain" description="EngC GTPase" evidence="11">
    <location>
        <begin position="89"/>
        <end position="239"/>
    </location>
</feature>
<dbReference type="EMBL" id="AAWS01000036">
    <property type="protein sequence ID" value="EAY26310.1"/>
    <property type="molecule type" value="Genomic_DNA"/>
</dbReference>
<dbReference type="Gene3D" id="1.10.40.50">
    <property type="entry name" value="Probable gtpase engc, domain 3"/>
    <property type="match status" value="1"/>
</dbReference>
<dbReference type="InterPro" id="IPR012340">
    <property type="entry name" value="NA-bd_OB-fold"/>
</dbReference>
<dbReference type="GO" id="GO:0046872">
    <property type="term" value="F:metal ion binding"/>
    <property type="evidence" value="ECO:0007669"/>
    <property type="project" value="UniProtKB-KW"/>
</dbReference>
<feature type="binding site" evidence="10">
    <location>
        <position position="270"/>
    </location>
    <ligand>
        <name>Zn(2+)</name>
        <dbReference type="ChEBI" id="CHEBI:29105"/>
    </ligand>
</feature>
<evidence type="ECO:0000256" key="5">
    <source>
        <dbReference type="ARBA" id="ARBA00022741"/>
    </source>
</evidence>
<dbReference type="GO" id="GO:0042274">
    <property type="term" value="P:ribosomal small subunit biogenesis"/>
    <property type="evidence" value="ECO:0007669"/>
    <property type="project" value="UniProtKB-UniRule"/>
</dbReference>
<evidence type="ECO:0000256" key="7">
    <source>
        <dbReference type="ARBA" id="ARBA00022833"/>
    </source>
</evidence>
<dbReference type="PANTHER" id="PTHR32120">
    <property type="entry name" value="SMALL RIBOSOMAL SUBUNIT BIOGENESIS GTPASE RSGA"/>
    <property type="match status" value="1"/>
</dbReference>
<dbReference type="eggNOG" id="COG1162">
    <property type="taxonomic scope" value="Bacteria"/>
</dbReference>
<evidence type="ECO:0000256" key="4">
    <source>
        <dbReference type="ARBA" id="ARBA00022730"/>
    </source>
</evidence>
<feature type="binding site" evidence="10">
    <location>
        <position position="265"/>
    </location>
    <ligand>
        <name>Zn(2+)</name>
        <dbReference type="ChEBI" id="CHEBI:29105"/>
    </ligand>
</feature>
<dbReference type="AlphaFoldDB" id="A1ZTQ0"/>
<dbReference type="GO" id="GO:0003924">
    <property type="term" value="F:GTPase activity"/>
    <property type="evidence" value="ECO:0007669"/>
    <property type="project" value="UniProtKB-UniRule"/>
</dbReference>
<dbReference type="InterPro" id="IPR030378">
    <property type="entry name" value="G_CP_dom"/>
</dbReference>
<feature type="domain" description="CP-type G" evidence="12">
    <location>
        <begin position="79"/>
        <end position="241"/>
    </location>
</feature>
<comment type="subunit">
    <text evidence="10">Monomer. Associates with 30S ribosomal subunit, binds 16S rRNA.</text>
</comment>
<evidence type="ECO:0000259" key="11">
    <source>
        <dbReference type="PROSITE" id="PS50936"/>
    </source>
</evidence>
<evidence type="ECO:0000256" key="10">
    <source>
        <dbReference type="HAMAP-Rule" id="MF_01820"/>
    </source>
</evidence>
<dbReference type="PROSITE" id="PS51721">
    <property type="entry name" value="G_CP"/>
    <property type="match status" value="1"/>
</dbReference>
<evidence type="ECO:0000256" key="1">
    <source>
        <dbReference type="ARBA" id="ARBA00022490"/>
    </source>
</evidence>
<evidence type="ECO:0000256" key="6">
    <source>
        <dbReference type="ARBA" id="ARBA00022801"/>
    </source>
</evidence>
<proteinExistence type="inferred from homology"/>
<reference evidence="13 14" key="1">
    <citation type="submission" date="2007-01" db="EMBL/GenBank/DDBJ databases">
        <authorList>
            <person name="Haygood M."/>
            <person name="Podell S."/>
            <person name="Anderson C."/>
            <person name="Hopkinson B."/>
            <person name="Roe K."/>
            <person name="Barbeau K."/>
            <person name="Gaasterland T."/>
            <person name="Ferriera S."/>
            <person name="Johnson J."/>
            <person name="Kravitz S."/>
            <person name="Beeson K."/>
            <person name="Sutton G."/>
            <person name="Rogers Y.-H."/>
            <person name="Friedman R."/>
            <person name="Frazier M."/>
            <person name="Venter J.C."/>
        </authorList>
    </citation>
    <scope>NUCLEOTIDE SEQUENCE [LARGE SCALE GENOMIC DNA]</scope>
    <source>
        <strain evidence="13 14">ATCC 23134</strain>
    </source>
</reference>
<keyword evidence="1 10" id="KW-0963">Cytoplasm</keyword>
<dbReference type="OrthoDB" id="9809485at2"/>
<accession>A1ZTQ0</accession>
<dbReference type="PANTHER" id="PTHR32120:SF11">
    <property type="entry name" value="SMALL RIBOSOMAL SUBUNIT BIOGENESIS GTPASE RSGA 1, MITOCHONDRIAL-RELATED"/>
    <property type="match status" value="1"/>
</dbReference>
<dbReference type="Proteomes" id="UP000004095">
    <property type="component" value="Unassembled WGS sequence"/>
</dbReference>
<dbReference type="Pfam" id="PF16745">
    <property type="entry name" value="RsgA_N"/>
    <property type="match status" value="1"/>
</dbReference>
<dbReference type="GO" id="GO:0005737">
    <property type="term" value="C:cytoplasm"/>
    <property type="evidence" value="ECO:0007669"/>
    <property type="project" value="UniProtKB-SubCell"/>
</dbReference>
<feature type="binding site" evidence="10">
    <location>
        <begin position="183"/>
        <end position="191"/>
    </location>
    <ligand>
        <name>GTP</name>
        <dbReference type="ChEBI" id="CHEBI:37565"/>
    </ligand>
</feature>
<feature type="binding site" evidence="10">
    <location>
        <position position="278"/>
    </location>
    <ligand>
        <name>Zn(2+)</name>
        <dbReference type="ChEBI" id="CHEBI:29105"/>
    </ligand>
</feature>
<keyword evidence="2 10" id="KW-0690">Ribosome biogenesis</keyword>
<evidence type="ECO:0000313" key="14">
    <source>
        <dbReference type="Proteomes" id="UP000004095"/>
    </source>
</evidence>
<keyword evidence="5 10" id="KW-0547">Nucleotide-binding</keyword>
<dbReference type="InterPro" id="IPR031944">
    <property type="entry name" value="RsgA_N"/>
</dbReference>
<gene>
    <name evidence="10" type="primary">rsgA</name>
    <name evidence="13" type="ORF">M23134_01633</name>
</gene>
<dbReference type="Gene3D" id="2.40.50.140">
    <property type="entry name" value="Nucleic acid-binding proteins"/>
    <property type="match status" value="1"/>
</dbReference>
<evidence type="ECO:0000256" key="9">
    <source>
        <dbReference type="ARBA" id="ARBA00023134"/>
    </source>
</evidence>
<dbReference type="GO" id="GO:0019843">
    <property type="term" value="F:rRNA binding"/>
    <property type="evidence" value="ECO:0007669"/>
    <property type="project" value="UniProtKB-KW"/>
</dbReference>
<dbReference type="SUPFAM" id="SSF50249">
    <property type="entry name" value="Nucleic acid-binding proteins"/>
    <property type="match status" value="1"/>
</dbReference>
<evidence type="ECO:0000256" key="3">
    <source>
        <dbReference type="ARBA" id="ARBA00022723"/>
    </source>
</evidence>
<feature type="binding site" evidence="10">
    <location>
        <begin position="129"/>
        <end position="132"/>
    </location>
    <ligand>
        <name>GTP</name>
        <dbReference type="ChEBI" id="CHEBI:37565"/>
    </ligand>
</feature>
<evidence type="ECO:0000259" key="12">
    <source>
        <dbReference type="PROSITE" id="PS51721"/>
    </source>
</evidence>
<dbReference type="SUPFAM" id="SSF52540">
    <property type="entry name" value="P-loop containing nucleoside triphosphate hydrolases"/>
    <property type="match status" value="1"/>
</dbReference>
<comment type="subcellular location">
    <subcellularLocation>
        <location evidence="10">Cytoplasm</location>
    </subcellularLocation>
</comment>
<evidence type="ECO:0000256" key="8">
    <source>
        <dbReference type="ARBA" id="ARBA00022884"/>
    </source>
</evidence>
<sequence>MPNGLVMRSTGSWYDVRSESGEIIKCRLRGKFKIKGLKVSNPLAVGDWVVYEMEDAGEGTGVITKIETRENYIIRQSVHKTGHGHIIAANLDQAILIATLAYPKTSLGFIDRFLVSAESFRIPTKIIFNKVDLLDEAMLEEYAYLKAVYEPLGYECFLTSATEGQGMEEFKSLLHNQKSLLSGHSGVGKSTLVNAIAPELDIRTSEISDFSHKGVHTTTFAEMHEIFPDSFIIDTPGIRELGLLNIKPQELGHYFPEMRALLNECKFNDCIHVNEPQCAVMAAVEEGLIAPDRYESYLSMLANNDNRR</sequence>
<comment type="similarity">
    <text evidence="10">Belongs to the TRAFAC class YlqF/YawG GTPase family. RsgA subfamily.</text>
</comment>
<keyword evidence="6 10" id="KW-0378">Hydrolase</keyword>
<feature type="binding site" evidence="10">
    <location>
        <position position="272"/>
    </location>
    <ligand>
        <name>Zn(2+)</name>
        <dbReference type="ChEBI" id="CHEBI:29105"/>
    </ligand>
</feature>
<dbReference type="NCBIfam" id="TIGR00157">
    <property type="entry name" value="ribosome small subunit-dependent GTPase A"/>
    <property type="match status" value="1"/>
</dbReference>
<dbReference type="EC" id="3.6.1.-" evidence="10"/>
<keyword evidence="4 10" id="KW-0699">rRNA-binding</keyword>
<dbReference type="GO" id="GO:0005525">
    <property type="term" value="F:GTP binding"/>
    <property type="evidence" value="ECO:0007669"/>
    <property type="project" value="UniProtKB-UniRule"/>
</dbReference>
<dbReference type="HAMAP" id="MF_01820">
    <property type="entry name" value="GTPase_RsgA"/>
    <property type="match status" value="1"/>
</dbReference>
<evidence type="ECO:0000256" key="2">
    <source>
        <dbReference type="ARBA" id="ARBA00022517"/>
    </source>
</evidence>
<name>A1ZTQ0_MICM2</name>
<keyword evidence="9 10" id="KW-0342">GTP-binding</keyword>
<comment type="function">
    <text evidence="10">One of several proteins that assist in the late maturation steps of the functional core of the 30S ribosomal subunit. Helps release RbfA from mature subunits. May play a role in the assembly of ribosomal proteins into the subunit. Circularly permuted GTPase that catalyzes slow GTP hydrolysis, GTPase activity is stimulated by the 30S ribosomal subunit.</text>
</comment>
<organism evidence="13 14">
    <name type="scientific">Microscilla marina ATCC 23134</name>
    <dbReference type="NCBI Taxonomy" id="313606"/>
    <lineage>
        <taxon>Bacteria</taxon>
        <taxon>Pseudomonadati</taxon>
        <taxon>Bacteroidota</taxon>
        <taxon>Cytophagia</taxon>
        <taxon>Cytophagales</taxon>
        <taxon>Microscillaceae</taxon>
        <taxon>Microscilla</taxon>
    </lineage>
</organism>
<dbReference type="InterPro" id="IPR010914">
    <property type="entry name" value="RsgA_GTPase_dom"/>
</dbReference>
<dbReference type="CDD" id="cd04466">
    <property type="entry name" value="S1_YloQ_GTPase"/>
    <property type="match status" value="1"/>
</dbReference>
<dbReference type="InterPro" id="IPR027417">
    <property type="entry name" value="P-loop_NTPase"/>
</dbReference>
<keyword evidence="8 10" id="KW-0694">RNA-binding</keyword>
<keyword evidence="14" id="KW-1185">Reference proteome</keyword>
<comment type="caution">
    <text evidence="13">The sequence shown here is derived from an EMBL/GenBank/DDBJ whole genome shotgun (WGS) entry which is preliminary data.</text>
</comment>
<dbReference type="Gene3D" id="3.40.50.300">
    <property type="entry name" value="P-loop containing nucleotide triphosphate hydrolases"/>
    <property type="match status" value="1"/>
</dbReference>
<dbReference type="PROSITE" id="PS50936">
    <property type="entry name" value="ENGC_GTPASE"/>
    <property type="match status" value="1"/>
</dbReference>
<dbReference type="Pfam" id="PF03193">
    <property type="entry name" value="RsgA_GTPase"/>
    <property type="match status" value="1"/>
</dbReference>
<dbReference type="CDD" id="cd01854">
    <property type="entry name" value="YjeQ_EngC"/>
    <property type="match status" value="1"/>
</dbReference>
<keyword evidence="3 10" id="KW-0479">Metal-binding</keyword>
<evidence type="ECO:0000313" key="13">
    <source>
        <dbReference type="EMBL" id="EAY26310.1"/>
    </source>
</evidence>
<dbReference type="InterPro" id="IPR004881">
    <property type="entry name" value="Ribosome_biogen_GTPase_RsgA"/>
</dbReference>
<protein>
    <recommendedName>
        <fullName evidence="10">Small ribosomal subunit biogenesis GTPase RsgA</fullName>
        <ecNumber evidence="10">3.6.1.-</ecNumber>
    </recommendedName>
</protein>
<comment type="cofactor">
    <cofactor evidence="10">
        <name>Zn(2+)</name>
        <dbReference type="ChEBI" id="CHEBI:29105"/>
    </cofactor>
    <text evidence="10">Binds 1 zinc ion per subunit.</text>
</comment>
<keyword evidence="7 10" id="KW-0862">Zinc</keyword>
<dbReference type="RefSeq" id="WP_002701344.1">
    <property type="nucleotide sequence ID" value="NZ_AAWS01000036.1"/>
</dbReference>